<evidence type="ECO:0000313" key="2">
    <source>
        <dbReference type="EMBL" id="EUD63924.1"/>
    </source>
</evidence>
<evidence type="ECO:0000313" key="3">
    <source>
        <dbReference type="Proteomes" id="UP000030640"/>
    </source>
</evidence>
<keyword evidence="3" id="KW-1185">Reference proteome</keyword>
<feature type="region of interest" description="Disordered" evidence="1">
    <location>
        <begin position="330"/>
        <end position="349"/>
    </location>
</feature>
<feature type="region of interest" description="Disordered" evidence="1">
    <location>
        <begin position="256"/>
        <end position="283"/>
    </location>
</feature>
<name>W7A497_9APIC</name>
<feature type="compositionally biased region" description="Basic and acidic residues" evidence="1">
    <location>
        <begin position="28"/>
        <end position="44"/>
    </location>
</feature>
<reference evidence="2 3" key="1">
    <citation type="submission" date="2013-02" db="EMBL/GenBank/DDBJ databases">
        <title>The Genome Sequence of Plasmodium inui San Antonio 1.</title>
        <authorList>
            <consortium name="The Broad Institute Genome Sequencing Platform"/>
            <consortium name="The Broad Institute Genome Sequencing Center for Infectious Disease"/>
            <person name="Neafsey D."/>
            <person name="Cheeseman I."/>
            <person name="Volkman S."/>
            <person name="Adams J."/>
            <person name="Walker B."/>
            <person name="Young S.K."/>
            <person name="Zeng Q."/>
            <person name="Gargeya S."/>
            <person name="Fitzgerald M."/>
            <person name="Haas B."/>
            <person name="Abouelleil A."/>
            <person name="Alvarado L."/>
            <person name="Arachchi H.M."/>
            <person name="Berlin A.M."/>
            <person name="Chapman S.B."/>
            <person name="Dewar J."/>
            <person name="Goldberg J."/>
            <person name="Griggs A."/>
            <person name="Gujja S."/>
            <person name="Hansen M."/>
            <person name="Howarth C."/>
            <person name="Imamovic A."/>
            <person name="Larimer J."/>
            <person name="McCowan C."/>
            <person name="Murphy C."/>
            <person name="Neiman D."/>
            <person name="Pearson M."/>
            <person name="Priest M."/>
            <person name="Roberts A."/>
            <person name="Saif S."/>
            <person name="Shea T."/>
            <person name="Sisk P."/>
            <person name="Sykes S."/>
            <person name="Wortman J."/>
            <person name="Nusbaum C."/>
            <person name="Birren B."/>
        </authorList>
    </citation>
    <scope>NUCLEOTIDE SEQUENCE [LARGE SCALE GENOMIC DNA]</scope>
    <source>
        <strain evidence="2 3">San Antonio 1</strain>
    </source>
</reference>
<dbReference type="VEuPathDB" id="PlasmoDB:C922_05697"/>
<dbReference type="Proteomes" id="UP000030640">
    <property type="component" value="Unassembled WGS sequence"/>
</dbReference>
<organism evidence="2 3">
    <name type="scientific">Plasmodium inui San Antonio 1</name>
    <dbReference type="NCBI Taxonomy" id="1237626"/>
    <lineage>
        <taxon>Eukaryota</taxon>
        <taxon>Sar</taxon>
        <taxon>Alveolata</taxon>
        <taxon>Apicomplexa</taxon>
        <taxon>Aconoidasida</taxon>
        <taxon>Haemosporida</taxon>
        <taxon>Plasmodiidae</taxon>
        <taxon>Plasmodium</taxon>
        <taxon>Plasmodium (Plasmodium)</taxon>
    </lineage>
</organism>
<feature type="compositionally biased region" description="Basic and acidic residues" evidence="1">
    <location>
        <begin position="409"/>
        <end position="420"/>
    </location>
</feature>
<evidence type="ECO:0000256" key="1">
    <source>
        <dbReference type="SAM" id="MobiDB-lite"/>
    </source>
</evidence>
<feature type="region of interest" description="Disordered" evidence="1">
    <location>
        <begin position="377"/>
        <end position="420"/>
    </location>
</feature>
<feature type="non-terminal residue" evidence="2">
    <location>
        <position position="420"/>
    </location>
</feature>
<feature type="compositionally biased region" description="Polar residues" evidence="1">
    <location>
        <begin position="272"/>
        <end position="283"/>
    </location>
</feature>
<dbReference type="AlphaFoldDB" id="W7A497"/>
<dbReference type="EMBL" id="KI965598">
    <property type="protein sequence ID" value="EUD63924.1"/>
    <property type="molecule type" value="Genomic_DNA"/>
</dbReference>
<gene>
    <name evidence="2" type="ORF">C922_05697</name>
</gene>
<sequence>MLTGWIDEYIWKRRSTKRGSHGGLTDLRLSDMKDTPGDKNTRVDPERWDQPIIGTGTTLLQLPLRARMICQALEVWFNNQQLDHNRMINPERSECQAKKVGFIFNTRPSGSCRIDTNTSTWGRLTSGTELYGSQSYQRELAICMDLMSMILVIYQNHQGGTAGWYFRGQDLCQAIYKALEEWGGEEVAEEIMNEWFNNMTENQLKQAHLRIHTAGKSRNALWREFFDAAGSIVKEVQCYKDSPHAKEWKTTCLQRGNSSSCETKGGDEESQTVEQVQDPNPQRQSKIVEELKRGEEVLRTYVPNSEGTDFTKALAGALLERSIRPQDSITSVAPRKNGTGAEFSRSNPQPYHCGPNLMISQGANWIFNRTEMNLVLTPKEGENKRVPNPPLESRHPKPTNFLPKLSRHKNQDPEGDHPTP</sequence>
<protein>
    <submittedName>
        <fullName evidence="2">Uncharacterized protein</fullName>
    </submittedName>
</protein>
<dbReference type="GeneID" id="20040971"/>
<dbReference type="RefSeq" id="XP_008819490.1">
    <property type="nucleotide sequence ID" value="XM_008821268.1"/>
</dbReference>
<feature type="region of interest" description="Disordered" evidence="1">
    <location>
        <begin position="17"/>
        <end position="44"/>
    </location>
</feature>
<proteinExistence type="predicted"/>
<accession>W7A497</accession>